<dbReference type="Pfam" id="PF01316">
    <property type="entry name" value="Arg_repressor"/>
    <property type="match status" value="1"/>
</dbReference>
<dbReference type="SUPFAM" id="SSF55252">
    <property type="entry name" value="C-terminal domain of arginine repressor"/>
    <property type="match status" value="1"/>
</dbReference>
<evidence type="ECO:0000259" key="9">
    <source>
        <dbReference type="Pfam" id="PF02863"/>
    </source>
</evidence>
<dbReference type="InterPro" id="IPR020900">
    <property type="entry name" value="Arg_repress_DNA-bd"/>
</dbReference>
<evidence type="ECO:0000313" key="11">
    <source>
        <dbReference type="Proteomes" id="UP000015176"/>
    </source>
</evidence>
<sequence>MNKKETRHQLIRSLVSETKVRTQHELRELLEKNGVSVTQATLSRDMKELNLIKVNESSDNATETYYEIHSISQKRWEERLRFYMEDALVMLFPVQNQIVLKTLPGLAQSFGSILDSILLPEILATVCGDDTCLIICNNSEEAQKCFEKLSQYTPPFFFSKK</sequence>
<dbReference type="GO" id="GO:0003700">
    <property type="term" value="F:DNA-binding transcription factor activity"/>
    <property type="evidence" value="ECO:0007669"/>
    <property type="project" value="UniProtKB-UniRule"/>
</dbReference>
<dbReference type="Pfam" id="PF02863">
    <property type="entry name" value="Arg_repressor_C"/>
    <property type="match status" value="1"/>
</dbReference>
<comment type="similarity">
    <text evidence="2 7">Belongs to the ArgR family.</text>
</comment>
<reference evidence="10 11" key="1">
    <citation type="submission" date="2012-07" db="EMBL/GenBank/DDBJ databases">
        <authorList>
            <person name="Moroni P."/>
            <person name="Richards V.P."/>
            <person name="Durkin S.A.S."/>
            <person name="Kim M."/>
            <person name="Pavinski Bitar P.D."/>
            <person name="Stanhope M.J."/>
            <person name="Town C.D."/>
            <person name="Zadoks R.N."/>
            <person name="Venter J.C."/>
        </authorList>
    </citation>
    <scope>NUCLEOTIDE SEQUENCE [LARGE SCALE GENOMIC DNA]</scope>
    <source>
        <strain evidence="10 11">MRI Z1-216</strain>
    </source>
</reference>
<gene>
    <name evidence="7" type="primary">argR</name>
    <name evidence="10" type="ORF">SAG0164_06035</name>
</gene>
<dbReference type="InterPro" id="IPR020899">
    <property type="entry name" value="Arg_repress_C"/>
</dbReference>
<feature type="domain" description="Arginine repressor DNA-binding" evidence="8">
    <location>
        <begin position="3"/>
        <end position="60"/>
    </location>
</feature>
<evidence type="ECO:0000256" key="5">
    <source>
        <dbReference type="ARBA" id="ARBA00023125"/>
    </source>
</evidence>
<evidence type="ECO:0000256" key="6">
    <source>
        <dbReference type="ARBA" id="ARBA00023163"/>
    </source>
</evidence>
<keyword evidence="7" id="KW-0055">Arginine biosynthesis</keyword>
<dbReference type="InterPro" id="IPR036388">
    <property type="entry name" value="WH-like_DNA-bd_sf"/>
</dbReference>
<comment type="pathway">
    <text evidence="7">Amino-acid biosynthesis; L-arginine biosynthesis [regulation].</text>
</comment>
<keyword evidence="3 7" id="KW-0963">Cytoplasm</keyword>
<dbReference type="InterPro" id="IPR036251">
    <property type="entry name" value="Arg_repress_C_sf"/>
</dbReference>
<keyword evidence="4 7" id="KW-0805">Transcription regulation</keyword>
<name>A0AAD2WW29_STRAG</name>
<dbReference type="Proteomes" id="UP000015176">
    <property type="component" value="Unassembled WGS sequence"/>
</dbReference>
<evidence type="ECO:0000256" key="1">
    <source>
        <dbReference type="ARBA" id="ARBA00004496"/>
    </source>
</evidence>
<dbReference type="PANTHER" id="PTHR34471">
    <property type="entry name" value="ARGININE REPRESSOR"/>
    <property type="match status" value="1"/>
</dbReference>
<organism evidence="10 11">
    <name type="scientific">Streptococcus agalactiae MRI Z1-216</name>
    <dbReference type="NCBI Taxonomy" id="1154879"/>
    <lineage>
        <taxon>Bacteria</taxon>
        <taxon>Bacillati</taxon>
        <taxon>Bacillota</taxon>
        <taxon>Bacilli</taxon>
        <taxon>Lactobacillales</taxon>
        <taxon>Streptococcaceae</taxon>
        <taxon>Streptococcus</taxon>
    </lineage>
</organism>
<evidence type="ECO:0000259" key="8">
    <source>
        <dbReference type="Pfam" id="PF01316"/>
    </source>
</evidence>
<dbReference type="GeneID" id="66886895"/>
<dbReference type="AlphaFoldDB" id="A0AAD2WW29"/>
<dbReference type="GO" id="GO:1900079">
    <property type="term" value="P:regulation of arginine biosynthetic process"/>
    <property type="evidence" value="ECO:0007669"/>
    <property type="project" value="UniProtKB-UniRule"/>
</dbReference>
<accession>A0AAD2WW29</accession>
<dbReference type="GO" id="GO:0003677">
    <property type="term" value="F:DNA binding"/>
    <property type="evidence" value="ECO:0007669"/>
    <property type="project" value="UniProtKB-KW"/>
</dbReference>
<evidence type="ECO:0000256" key="2">
    <source>
        <dbReference type="ARBA" id="ARBA00008316"/>
    </source>
</evidence>
<dbReference type="PANTHER" id="PTHR34471:SF1">
    <property type="entry name" value="ARGININE REPRESSOR"/>
    <property type="match status" value="1"/>
</dbReference>
<evidence type="ECO:0000313" key="10">
    <source>
        <dbReference type="EMBL" id="EPU39532.1"/>
    </source>
</evidence>
<comment type="function">
    <text evidence="7">Regulates arginine biosynthesis genes.</text>
</comment>
<dbReference type="PRINTS" id="PR01467">
    <property type="entry name" value="ARGREPRESSOR"/>
</dbReference>
<dbReference type="GO" id="GO:0006526">
    <property type="term" value="P:L-arginine biosynthetic process"/>
    <property type="evidence" value="ECO:0007669"/>
    <property type="project" value="UniProtKB-KW"/>
</dbReference>
<dbReference type="EMBL" id="ALSF01000059">
    <property type="protein sequence ID" value="EPU39532.1"/>
    <property type="molecule type" value="Genomic_DNA"/>
</dbReference>
<protein>
    <recommendedName>
        <fullName evidence="7">Arginine repressor</fullName>
    </recommendedName>
</protein>
<keyword evidence="5 7" id="KW-0238">DNA-binding</keyword>
<evidence type="ECO:0000256" key="4">
    <source>
        <dbReference type="ARBA" id="ARBA00023015"/>
    </source>
</evidence>
<dbReference type="Gene3D" id="3.30.1360.40">
    <property type="match status" value="1"/>
</dbReference>
<keyword evidence="7" id="KW-0028">Amino-acid biosynthesis</keyword>
<dbReference type="Gene3D" id="1.10.10.10">
    <property type="entry name" value="Winged helix-like DNA-binding domain superfamily/Winged helix DNA-binding domain"/>
    <property type="match status" value="1"/>
</dbReference>
<dbReference type="InterPro" id="IPR036390">
    <property type="entry name" value="WH_DNA-bd_sf"/>
</dbReference>
<comment type="subcellular location">
    <subcellularLocation>
        <location evidence="1 7">Cytoplasm</location>
    </subcellularLocation>
</comment>
<evidence type="ECO:0000256" key="7">
    <source>
        <dbReference type="HAMAP-Rule" id="MF_00173"/>
    </source>
</evidence>
<dbReference type="SUPFAM" id="SSF46785">
    <property type="entry name" value="Winged helix' DNA-binding domain"/>
    <property type="match status" value="1"/>
</dbReference>
<evidence type="ECO:0000256" key="3">
    <source>
        <dbReference type="ARBA" id="ARBA00022490"/>
    </source>
</evidence>
<dbReference type="GO" id="GO:0005737">
    <property type="term" value="C:cytoplasm"/>
    <property type="evidence" value="ECO:0007669"/>
    <property type="project" value="UniProtKB-SubCell"/>
</dbReference>
<keyword evidence="7" id="KW-0678">Repressor</keyword>
<proteinExistence type="inferred from homology"/>
<dbReference type="RefSeq" id="WP_001034427.1">
    <property type="nucleotide sequence ID" value="NZ_ALSF01000059.1"/>
</dbReference>
<dbReference type="GO" id="GO:0051259">
    <property type="term" value="P:protein complex oligomerization"/>
    <property type="evidence" value="ECO:0007669"/>
    <property type="project" value="InterPro"/>
</dbReference>
<dbReference type="InterPro" id="IPR001669">
    <property type="entry name" value="Arg_repress"/>
</dbReference>
<feature type="domain" description="Arginine repressor C-terminal" evidence="9">
    <location>
        <begin position="85"/>
        <end position="150"/>
    </location>
</feature>
<comment type="caution">
    <text evidence="10">The sequence shown here is derived from an EMBL/GenBank/DDBJ whole genome shotgun (WGS) entry which is preliminary data.</text>
</comment>
<dbReference type="HAMAP" id="MF_00173">
    <property type="entry name" value="Arg_repressor"/>
    <property type="match status" value="1"/>
</dbReference>
<dbReference type="GO" id="GO:0034618">
    <property type="term" value="F:arginine binding"/>
    <property type="evidence" value="ECO:0007669"/>
    <property type="project" value="InterPro"/>
</dbReference>
<keyword evidence="6 7" id="KW-0804">Transcription</keyword>